<evidence type="ECO:0000313" key="2">
    <source>
        <dbReference type="EMBL" id="GGB42440.1"/>
    </source>
</evidence>
<dbReference type="PANTHER" id="PTHR37017">
    <property type="entry name" value="AB HYDROLASE-1 DOMAIN-CONTAINING PROTEIN-RELATED"/>
    <property type="match status" value="1"/>
</dbReference>
<dbReference type="Pfam" id="PF12697">
    <property type="entry name" value="Abhydrolase_6"/>
    <property type="match status" value="1"/>
</dbReference>
<organism evidence="2 3">
    <name type="scientific">Gordonia jinhuaensis</name>
    <dbReference type="NCBI Taxonomy" id="1517702"/>
    <lineage>
        <taxon>Bacteria</taxon>
        <taxon>Bacillati</taxon>
        <taxon>Actinomycetota</taxon>
        <taxon>Actinomycetes</taxon>
        <taxon>Mycobacteriales</taxon>
        <taxon>Gordoniaceae</taxon>
        <taxon>Gordonia</taxon>
    </lineage>
</organism>
<keyword evidence="3" id="KW-1185">Reference proteome</keyword>
<protein>
    <submittedName>
        <fullName evidence="2">Alpha/beta hydrolase</fullName>
    </submittedName>
</protein>
<accession>A0A916TF03</accession>
<name>A0A916TF03_9ACTN</name>
<dbReference type="AlphaFoldDB" id="A0A916TF03"/>
<evidence type="ECO:0000313" key="3">
    <source>
        <dbReference type="Proteomes" id="UP000621454"/>
    </source>
</evidence>
<dbReference type="InterPro" id="IPR000073">
    <property type="entry name" value="AB_hydrolase_1"/>
</dbReference>
<evidence type="ECO:0000259" key="1">
    <source>
        <dbReference type="Pfam" id="PF12697"/>
    </source>
</evidence>
<dbReference type="PRINTS" id="PR00111">
    <property type="entry name" value="ABHYDROLASE"/>
</dbReference>
<dbReference type="InterPro" id="IPR052897">
    <property type="entry name" value="Sec-Metab_Biosynth_Hydrolase"/>
</dbReference>
<feature type="domain" description="AB hydrolase-1" evidence="1">
    <location>
        <begin position="18"/>
        <end position="252"/>
    </location>
</feature>
<dbReference type="PANTHER" id="PTHR37017:SF11">
    <property type="entry name" value="ESTERASE_LIPASE_THIOESTERASE DOMAIN-CONTAINING PROTEIN"/>
    <property type="match status" value="1"/>
</dbReference>
<reference evidence="2" key="1">
    <citation type="journal article" date="2014" name="Int. J. Syst. Evol. Microbiol.">
        <title>Complete genome sequence of Corynebacterium casei LMG S-19264T (=DSM 44701T), isolated from a smear-ripened cheese.</title>
        <authorList>
            <consortium name="US DOE Joint Genome Institute (JGI-PGF)"/>
            <person name="Walter F."/>
            <person name="Albersmeier A."/>
            <person name="Kalinowski J."/>
            <person name="Ruckert C."/>
        </authorList>
    </citation>
    <scope>NUCLEOTIDE SEQUENCE</scope>
    <source>
        <strain evidence="2">CGMCC 1.12827</strain>
    </source>
</reference>
<comment type="caution">
    <text evidence="2">The sequence shown here is derived from an EMBL/GenBank/DDBJ whole genome shotgun (WGS) entry which is preliminary data.</text>
</comment>
<proteinExistence type="predicted"/>
<sequence>MSEAVQDIPVESIPTPTVVLLHGAWAGSWVWDLLTPALEAAGLTVVRPDLPGGGDRGASSRITLSDMVDHVLEEITHVNGPLVVIGHSGGGVVATSVAERLCHEPDPRIRGLGFVAGMMMPSGMNFGVLCDTAELVAPVGISAFTAPTADGLGTEVSPEAAASVFFHNAAPDLAIPASRRMVSQQESARLIAPEWTEAGAGSLPRLYVEATEDRSVPLAAQRTMQQLWPGARVVTLESDHAPQLSRADDLASIVIEWVLNHVSLTYTQAEPASAGATLEA</sequence>
<dbReference type="GO" id="GO:0016787">
    <property type="term" value="F:hydrolase activity"/>
    <property type="evidence" value="ECO:0007669"/>
    <property type="project" value="UniProtKB-KW"/>
</dbReference>
<dbReference type="Proteomes" id="UP000621454">
    <property type="component" value="Unassembled WGS sequence"/>
</dbReference>
<dbReference type="Gene3D" id="3.40.50.1820">
    <property type="entry name" value="alpha/beta hydrolase"/>
    <property type="match status" value="1"/>
</dbReference>
<dbReference type="SUPFAM" id="SSF53474">
    <property type="entry name" value="alpha/beta-Hydrolases"/>
    <property type="match status" value="1"/>
</dbReference>
<gene>
    <name evidence="2" type="ORF">GCM10011489_32460</name>
</gene>
<keyword evidence="2" id="KW-0378">Hydrolase</keyword>
<dbReference type="RefSeq" id="WP_229742796.1">
    <property type="nucleotide sequence ID" value="NZ_BMGC01000031.1"/>
</dbReference>
<dbReference type="EMBL" id="BMGC01000031">
    <property type="protein sequence ID" value="GGB42440.1"/>
    <property type="molecule type" value="Genomic_DNA"/>
</dbReference>
<reference evidence="2" key="2">
    <citation type="submission" date="2020-09" db="EMBL/GenBank/DDBJ databases">
        <authorList>
            <person name="Sun Q."/>
            <person name="Zhou Y."/>
        </authorList>
    </citation>
    <scope>NUCLEOTIDE SEQUENCE</scope>
    <source>
        <strain evidence="2">CGMCC 1.12827</strain>
    </source>
</reference>
<dbReference type="InterPro" id="IPR029058">
    <property type="entry name" value="AB_hydrolase_fold"/>
</dbReference>